<comment type="caution">
    <text evidence="4">The sequence shown here is derived from an EMBL/GenBank/DDBJ whole genome shotgun (WGS) entry which is preliminary data.</text>
</comment>
<evidence type="ECO:0000313" key="5">
    <source>
        <dbReference type="Proteomes" id="UP001430193"/>
    </source>
</evidence>
<dbReference type="Pfam" id="PF14341">
    <property type="entry name" value="PilX_N"/>
    <property type="match status" value="1"/>
</dbReference>
<accession>A0ABS2KM72</accession>
<dbReference type="Pfam" id="PF13681">
    <property type="entry name" value="PilX"/>
    <property type="match status" value="1"/>
</dbReference>
<keyword evidence="1" id="KW-0472">Membrane</keyword>
<evidence type="ECO:0000259" key="2">
    <source>
        <dbReference type="Pfam" id="PF13681"/>
    </source>
</evidence>
<dbReference type="RefSeq" id="WP_204633574.1">
    <property type="nucleotide sequence ID" value="NZ_BSOC01000001.1"/>
</dbReference>
<dbReference type="InterPro" id="IPR025205">
    <property type="entry name" value="PilX/PilW_C"/>
</dbReference>
<feature type="domain" description="PilX/PilW C-terminal" evidence="2">
    <location>
        <begin position="105"/>
        <end position="183"/>
    </location>
</feature>
<feature type="domain" description="Type 4 fimbrial biogenesis protein PilX N-terminal" evidence="3">
    <location>
        <begin position="9"/>
        <end position="59"/>
    </location>
</feature>
<evidence type="ECO:0000313" key="4">
    <source>
        <dbReference type="EMBL" id="MBM7132040.1"/>
    </source>
</evidence>
<keyword evidence="1" id="KW-0812">Transmembrane</keyword>
<evidence type="ECO:0000259" key="3">
    <source>
        <dbReference type="Pfam" id="PF14341"/>
    </source>
</evidence>
<reference evidence="4" key="1">
    <citation type="submission" date="2020-10" db="EMBL/GenBank/DDBJ databases">
        <title>Phylogeny of dyella-like bacteria.</title>
        <authorList>
            <person name="Fu J."/>
        </authorList>
    </citation>
    <scope>NUCLEOTIDE SEQUENCE</scope>
    <source>
        <strain evidence="4">DHON07</strain>
    </source>
</reference>
<sequence length="186" mass="19063">MSGARNSQRGVALVVALILLVVVAIVGLLAMRGTIMQQKMSNNAYDREAAFQAAEAAIRVATARIGVDTGDIARVCGSGGVTCQANPFTDSTLPAGSIKSVAAGAASGQFTTGVSAGTPQYVVENMGNWYDTSTDTGYNQSANAAQYGAQGVSTTSTYYRITARSGDPTVVGDRAVVVLQAMVKQG</sequence>
<dbReference type="Proteomes" id="UP001430193">
    <property type="component" value="Unassembled WGS sequence"/>
</dbReference>
<protein>
    <submittedName>
        <fullName evidence="4">Pilus assembly protein</fullName>
    </submittedName>
</protein>
<dbReference type="EMBL" id="JADIKF010000040">
    <property type="protein sequence ID" value="MBM7132040.1"/>
    <property type="molecule type" value="Genomic_DNA"/>
</dbReference>
<organism evidence="4 5">
    <name type="scientific">Dyella mobilis</name>
    <dbReference type="NCBI Taxonomy" id="1849582"/>
    <lineage>
        <taxon>Bacteria</taxon>
        <taxon>Pseudomonadati</taxon>
        <taxon>Pseudomonadota</taxon>
        <taxon>Gammaproteobacteria</taxon>
        <taxon>Lysobacterales</taxon>
        <taxon>Rhodanobacteraceae</taxon>
        <taxon>Dyella</taxon>
    </lineage>
</organism>
<feature type="transmembrane region" description="Helical" evidence="1">
    <location>
        <begin position="12"/>
        <end position="31"/>
    </location>
</feature>
<evidence type="ECO:0000256" key="1">
    <source>
        <dbReference type="SAM" id="Phobius"/>
    </source>
</evidence>
<gene>
    <name evidence="4" type="ORF">ISS99_21130</name>
</gene>
<keyword evidence="1" id="KW-1133">Transmembrane helix</keyword>
<name>A0ABS2KM72_9GAMM</name>
<proteinExistence type="predicted"/>
<dbReference type="InterPro" id="IPR025746">
    <property type="entry name" value="PilX_N_dom"/>
</dbReference>
<keyword evidence="5" id="KW-1185">Reference proteome</keyword>